<evidence type="ECO:0000313" key="2">
    <source>
        <dbReference type="Proteomes" id="UP000241085"/>
    </source>
</evidence>
<dbReference type="RefSeq" id="WP_107574927.1">
    <property type="nucleotide sequence ID" value="NZ_PZPL01000001.1"/>
</dbReference>
<name>A0A2T4UVC9_9MICO</name>
<comment type="caution">
    <text evidence="1">The sequence shown here is derived from an EMBL/GenBank/DDBJ whole genome shotgun (WGS) entry which is preliminary data.</text>
</comment>
<dbReference type="Proteomes" id="UP000241085">
    <property type="component" value="Unassembled WGS sequence"/>
</dbReference>
<organism evidence="1 2">
    <name type="scientific">Rathayibacter caricis DSM 15933</name>
    <dbReference type="NCBI Taxonomy" id="1328867"/>
    <lineage>
        <taxon>Bacteria</taxon>
        <taxon>Bacillati</taxon>
        <taxon>Actinomycetota</taxon>
        <taxon>Actinomycetes</taxon>
        <taxon>Micrococcales</taxon>
        <taxon>Microbacteriaceae</taxon>
        <taxon>Rathayibacter</taxon>
    </lineage>
</organism>
<reference evidence="1 2" key="1">
    <citation type="submission" date="2018-03" db="EMBL/GenBank/DDBJ databases">
        <title>Bacteriophage NCPPB3778 and a type I-E CRISPR drive the evolution of the US Biological Select Agent, Rathayibacter toxicus.</title>
        <authorList>
            <person name="Davis E.W.II."/>
            <person name="Tabima J.F."/>
            <person name="Weisberg A.J."/>
            <person name="Dantas Lopes L."/>
            <person name="Wiseman M.S."/>
            <person name="Wiseman M.S."/>
            <person name="Pupko T."/>
            <person name="Belcher M.S."/>
            <person name="Sechler A.J."/>
            <person name="Tancos M.A."/>
            <person name="Schroeder B.K."/>
            <person name="Murray T.D."/>
            <person name="Luster D.G."/>
            <person name="Schneider W.L."/>
            <person name="Rogers E."/>
            <person name="Andreote F.D."/>
            <person name="Grunwald N.J."/>
            <person name="Putnam M.L."/>
            <person name="Chang J.H."/>
        </authorList>
    </citation>
    <scope>NUCLEOTIDE SEQUENCE [LARGE SCALE GENOMIC DNA]</scope>
    <source>
        <strain evidence="1 2">DSM 15933</strain>
    </source>
</reference>
<gene>
    <name evidence="1" type="ORF">C1I63_11940</name>
</gene>
<dbReference type="Pfam" id="PF05402">
    <property type="entry name" value="PqqD"/>
    <property type="match status" value="1"/>
</dbReference>
<dbReference type="EMBL" id="PZPL01000001">
    <property type="protein sequence ID" value="PTL73486.1"/>
    <property type="molecule type" value="Genomic_DNA"/>
</dbReference>
<accession>A0A2T4UVC9</accession>
<sequence length="97" mass="10686">MKLESTAVVEGTDRIIVLGLDHLDASPLVLEGTALAIWREIDGKSDTDEIVARLSRDFDVAAERIRSDVADFLDQLALERLVIETSGIVVPSERRIV</sequence>
<proteinExistence type="predicted"/>
<protein>
    <submittedName>
        <fullName evidence="1">PqqD family protein</fullName>
    </submittedName>
</protein>
<dbReference type="AlphaFoldDB" id="A0A2T4UVC9"/>
<dbReference type="InterPro" id="IPR041881">
    <property type="entry name" value="PqqD_sf"/>
</dbReference>
<keyword evidence="2" id="KW-1185">Reference proteome</keyword>
<evidence type="ECO:0000313" key="1">
    <source>
        <dbReference type="EMBL" id="PTL73486.1"/>
    </source>
</evidence>
<dbReference type="InterPro" id="IPR008792">
    <property type="entry name" value="PQQD"/>
</dbReference>
<dbReference type="Gene3D" id="1.10.10.1150">
    <property type="entry name" value="Coenzyme PQQ synthesis protein D (PqqD)"/>
    <property type="match status" value="1"/>
</dbReference>